<organism evidence="1 2">
    <name type="scientific">Kitasatospora nipponensis</name>
    <dbReference type="NCBI Taxonomy" id="258049"/>
    <lineage>
        <taxon>Bacteria</taxon>
        <taxon>Bacillati</taxon>
        <taxon>Actinomycetota</taxon>
        <taxon>Actinomycetes</taxon>
        <taxon>Kitasatosporales</taxon>
        <taxon>Streptomycetaceae</taxon>
        <taxon>Kitasatospora</taxon>
    </lineage>
</organism>
<proteinExistence type="predicted"/>
<keyword evidence="2" id="KW-1185">Reference proteome</keyword>
<gene>
    <name evidence="1" type="ORF">GCM10009665_09580</name>
</gene>
<evidence type="ECO:0000313" key="1">
    <source>
        <dbReference type="EMBL" id="GAA1221454.1"/>
    </source>
</evidence>
<comment type="caution">
    <text evidence="1">The sequence shown here is derived from an EMBL/GenBank/DDBJ whole genome shotgun (WGS) entry which is preliminary data.</text>
</comment>
<dbReference type="EMBL" id="BAAALF010000009">
    <property type="protein sequence ID" value="GAA1221454.1"/>
    <property type="molecule type" value="Genomic_DNA"/>
</dbReference>
<evidence type="ECO:0008006" key="3">
    <source>
        <dbReference type="Google" id="ProtNLM"/>
    </source>
</evidence>
<evidence type="ECO:0000313" key="2">
    <source>
        <dbReference type="Proteomes" id="UP001500037"/>
    </source>
</evidence>
<accession>A0ABP4GD95</accession>
<sequence>MQSDDQPLRSALQAGERSYGHGTRLGGADFSYQVQSWRVDRAYTTDLPAAMRAFTGSSAAQLDLELTGAYGVAAPALYSPWAPRESGDAARPGQSVVQTTSLNTGRQLPVFRGTVRSRSADSGTDTVQITALDGAERLRGPAALPRPYAGFVAQRPIASATWCVDELLRQAGILTCPPVREGRDTGPITGNALTLVHASLHGGFAAAYGTPLTLPDQTQYTWSRAAAPYEMAVLPNKPGLTMAWAPRSRLVAPGGSILLEASVNTLKAAPGGRMLYLKAVLDRQGTDFGSVQMSFDATTGTVAAWSGTYGKSGGVSASWSFPQLVAQPGVWHLGAIVDTEWAVVGSVYDGSGEWVSNPVTVFPVLRGPDGVVLIGGGSQLGSSAADNQPDAELHRVEVVTDFATECVQVSQGYTADYHGDDFELDWTKGATLDDVTLPLYSIPAVSGSQWDVIGQIAAAALGTAEFDESGIFRWRNHTRFLAPPTHAQRTVTSVGDIASLTVAEEIDACRNYCVQPYQDWSQVSYQTATVLADPLVRAIASGQTYTVSYPFDEQEYDVLAPLVDDDTTPVTDGTTVLRFAATNAANAAPVKGRVETEIDRSNGSLTLTMRSWARSNAVYTVAKAGAGSINLVTRKPVNDPVVRQAVGLDPDPNKYSEHTYGRQQYTAQASDWVQDAAAAQSLADTLVRAGRYPVPLYSNVEVLYDPRLQLGDVIELVDYSGAYLDQLAWVVGNTVEAANDGTVKQTLTLRGASYNGGPASSSLAPESPADPALRRDRTYAQLGTRFAGYRDLTGVGGNYRDLWSR</sequence>
<name>A0ABP4GD95_9ACTN</name>
<reference evidence="2" key="1">
    <citation type="journal article" date="2019" name="Int. J. Syst. Evol. Microbiol.">
        <title>The Global Catalogue of Microorganisms (GCM) 10K type strain sequencing project: providing services to taxonomists for standard genome sequencing and annotation.</title>
        <authorList>
            <consortium name="The Broad Institute Genomics Platform"/>
            <consortium name="The Broad Institute Genome Sequencing Center for Infectious Disease"/>
            <person name="Wu L."/>
            <person name="Ma J."/>
        </authorList>
    </citation>
    <scope>NUCLEOTIDE SEQUENCE [LARGE SCALE GENOMIC DNA]</scope>
    <source>
        <strain evidence="2">JCM 13004</strain>
    </source>
</reference>
<protein>
    <recommendedName>
        <fullName evidence="3">Tail protein</fullName>
    </recommendedName>
</protein>
<dbReference type="RefSeq" id="WP_344439538.1">
    <property type="nucleotide sequence ID" value="NZ_BAAALF010000009.1"/>
</dbReference>
<dbReference type="Proteomes" id="UP001500037">
    <property type="component" value="Unassembled WGS sequence"/>
</dbReference>